<evidence type="ECO:0000256" key="2">
    <source>
        <dbReference type="ARBA" id="ARBA00009773"/>
    </source>
</evidence>
<comment type="caution">
    <text evidence="9">The sequence shown here is derived from an EMBL/GenBank/DDBJ whole genome shotgun (WGS) entry which is preliminary data.</text>
</comment>
<comment type="subcellular location">
    <subcellularLocation>
        <location evidence="1">Cell membrane</location>
        <topology evidence="1">Multi-pass membrane protein</topology>
    </subcellularLocation>
</comment>
<feature type="transmembrane region" description="Helical" evidence="8">
    <location>
        <begin position="259"/>
        <end position="280"/>
    </location>
</feature>
<feature type="transmembrane region" description="Helical" evidence="8">
    <location>
        <begin position="234"/>
        <end position="253"/>
    </location>
</feature>
<feature type="transmembrane region" description="Helical" evidence="8">
    <location>
        <begin position="149"/>
        <end position="170"/>
    </location>
</feature>
<dbReference type="InterPro" id="IPR002549">
    <property type="entry name" value="AI-2E-like"/>
</dbReference>
<dbReference type="EMBL" id="JACOOO010000008">
    <property type="protein sequence ID" value="MBC5628405.1"/>
    <property type="molecule type" value="Genomic_DNA"/>
</dbReference>
<keyword evidence="10" id="KW-1185">Reference proteome</keyword>
<dbReference type="PANTHER" id="PTHR21716">
    <property type="entry name" value="TRANSMEMBRANE PROTEIN"/>
    <property type="match status" value="1"/>
</dbReference>
<evidence type="ECO:0000256" key="6">
    <source>
        <dbReference type="ARBA" id="ARBA00022989"/>
    </source>
</evidence>
<organism evidence="9 10">
    <name type="scientific">Clostridium hominis</name>
    <dbReference type="NCBI Taxonomy" id="2763036"/>
    <lineage>
        <taxon>Bacteria</taxon>
        <taxon>Bacillati</taxon>
        <taxon>Bacillota</taxon>
        <taxon>Clostridia</taxon>
        <taxon>Eubacteriales</taxon>
        <taxon>Clostridiaceae</taxon>
        <taxon>Clostridium</taxon>
    </lineage>
</organism>
<evidence type="ECO:0000256" key="1">
    <source>
        <dbReference type="ARBA" id="ARBA00004651"/>
    </source>
</evidence>
<comment type="similarity">
    <text evidence="2">Belongs to the autoinducer-2 exporter (AI-2E) (TC 2.A.86) family.</text>
</comment>
<accession>A0ABR7DAI8</accession>
<evidence type="ECO:0000256" key="5">
    <source>
        <dbReference type="ARBA" id="ARBA00022692"/>
    </source>
</evidence>
<evidence type="ECO:0000256" key="7">
    <source>
        <dbReference type="ARBA" id="ARBA00023136"/>
    </source>
</evidence>
<evidence type="ECO:0000256" key="4">
    <source>
        <dbReference type="ARBA" id="ARBA00022475"/>
    </source>
</evidence>
<feature type="transmembrane region" description="Helical" evidence="8">
    <location>
        <begin position="316"/>
        <end position="334"/>
    </location>
</feature>
<name>A0ABR7DAI8_9CLOT</name>
<proteinExistence type="inferred from homology"/>
<keyword evidence="3" id="KW-0813">Transport</keyword>
<feature type="transmembrane region" description="Helical" evidence="8">
    <location>
        <begin position="9"/>
        <end position="29"/>
    </location>
</feature>
<feature type="transmembrane region" description="Helical" evidence="8">
    <location>
        <begin position="206"/>
        <end position="227"/>
    </location>
</feature>
<dbReference type="RefSeq" id="WP_032118071.1">
    <property type="nucleotide sequence ID" value="NZ_JACOOO010000008.1"/>
</dbReference>
<protein>
    <submittedName>
        <fullName evidence="9">AI-2E family transporter</fullName>
    </submittedName>
</protein>
<keyword evidence="4" id="KW-1003">Cell membrane</keyword>
<gene>
    <name evidence="9" type="ORF">H8S20_05790</name>
</gene>
<keyword evidence="7 8" id="KW-0472">Membrane</keyword>
<dbReference type="Pfam" id="PF01594">
    <property type="entry name" value="AI-2E_transport"/>
    <property type="match status" value="1"/>
</dbReference>
<dbReference type="PANTHER" id="PTHR21716:SF53">
    <property type="entry name" value="PERMEASE PERM-RELATED"/>
    <property type="match status" value="1"/>
</dbReference>
<reference evidence="9 10" key="1">
    <citation type="submission" date="2020-08" db="EMBL/GenBank/DDBJ databases">
        <title>Genome public.</title>
        <authorList>
            <person name="Liu C."/>
            <person name="Sun Q."/>
        </authorList>
    </citation>
    <scope>NUCLEOTIDE SEQUENCE [LARGE SCALE GENOMIC DNA]</scope>
    <source>
        <strain evidence="9 10">NSJ-6</strain>
    </source>
</reference>
<evidence type="ECO:0000256" key="3">
    <source>
        <dbReference type="ARBA" id="ARBA00022448"/>
    </source>
</evidence>
<keyword evidence="5 8" id="KW-0812">Transmembrane</keyword>
<keyword evidence="6 8" id="KW-1133">Transmembrane helix</keyword>
<feature type="transmembrane region" description="Helical" evidence="8">
    <location>
        <begin position="35"/>
        <end position="56"/>
    </location>
</feature>
<feature type="transmembrane region" description="Helical" evidence="8">
    <location>
        <begin position="68"/>
        <end position="87"/>
    </location>
</feature>
<evidence type="ECO:0000313" key="9">
    <source>
        <dbReference type="EMBL" id="MBC5628405.1"/>
    </source>
</evidence>
<dbReference type="Proteomes" id="UP000596929">
    <property type="component" value="Unassembled WGS sequence"/>
</dbReference>
<evidence type="ECO:0000313" key="10">
    <source>
        <dbReference type="Proteomes" id="UP000596929"/>
    </source>
</evidence>
<sequence>MIKGKYKSILAKVGIVFIVVLILLIYFFYEPVRSVINLILISFIIAYAIKPLRNYLCDKFRISKRISSLIIILLSLGIFTTIIYFIVPTIIYESGNFGIMLDNIELYLMNMASKFNLSDLSLFETAYIQINEKINLFLASLSGNLIDNIASILENLVGFAIIPVVAYYFLADGELIYNKMLLIFPTDKRILIRKINSNIDKVLSRYIVSQLLLSVIIGVLTFIMLLVLGIKLPLILAILNAIANIIPYFGPIIGGVPMVLIALLQSPTKAILALIGAFLIQQIEGDLLAPKITGVCINFHPIIIIILLILGGKIGGVAGMVLAVPILVIVKVIYDDINYYLF</sequence>
<evidence type="ECO:0000256" key="8">
    <source>
        <dbReference type="SAM" id="Phobius"/>
    </source>
</evidence>